<evidence type="ECO:0000313" key="4">
    <source>
        <dbReference type="EMBL" id="CAG9840729.1"/>
    </source>
</evidence>
<feature type="compositionally biased region" description="Basic and acidic residues" evidence="2">
    <location>
        <begin position="65"/>
        <end position="74"/>
    </location>
</feature>
<dbReference type="PANTHER" id="PTHR45749:SF23">
    <property type="entry name" value="ZINC FINGER MYM-TYPE PROTEIN 1-LIKE"/>
    <property type="match status" value="1"/>
</dbReference>
<dbReference type="PANTHER" id="PTHR45749">
    <property type="match status" value="1"/>
</dbReference>
<gene>
    <name evidence="4" type="ORF">DIABBA_LOCUS13353</name>
</gene>
<accession>A0A9N9TCA6</accession>
<feature type="domain" description="TTF-type" evidence="3">
    <location>
        <begin position="157"/>
        <end position="240"/>
    </location>
</feature>
<dbReference type="InterPro" id="IPR006580">
    <property type="entry name" value="Znf_TTF"/>
</dbReference>
<dbReference type="InterPro" id="IPR025398">
    <property type="entry name" value="DUF4371"/>
</dbReference>
<evidence type="ECO:0000256" key="2">
    <source>
        <dbReference type="SAM" id="MobiDB-lite"/>
    </source>
</evidence>
<dbReference type="OrthoDB" id="6611207at2759"/>
<name>A0A9N9TCA6_DIABA</name>
<protein>
    <recommendedName>
        <fullName evidence="3">TTF-type domain-containing protein</fullName>
    </recommendedName>
</protein>
<evidence type="ECO:0000313" key="5">
    <source>
        <dbReference type="Proteomes" id="UP001153709"/>
    </source>
</evidence>
<evidence type="ECO:0000256" key="1">
    <source>
        <dbReference type="SAM" id="Coils"/>
    </source>
</evidence>
<keyword evidence="5" id="KW-1185">Reference proteome</keyword>
<dbReference type="Pfam" id="PF14291">
    <property type="entry name" value="DUF4371"/>
    <property type="match status" value="1"/>
</dbReference>
<feature type="compositionally biased region" description="Polar residues" evidence="2">
    <location>
        <begin position="49"/>
        <end position="64"/>
    </location>
</feature>
<feature type="region of interest" description="Disordered" evidence="2">
    <location>
        <begin position="23"/>
        <end position="83"/>
    </location>
</feature>
<evidence type="ECO:0000259" key="3">
    <source>
        <dbReference type="SMART" id="SM00597"/>
    </source>
</evidence>
<dbReference type="Proteomes" id="UP001153709">
    <property type="component" value="Chromosome 9"/>
</dbReference>
<proteinExistence type="predicted"/>
<dbReference type="AlphaFoldDB" id="A0A9N9TCA6"/>
<feature type="coiled-coil region" evidence="1">
    <location>
        <begin position="902"/>
        <end position="958"/>
    </location>
</feature>
<dbReference type="SUPFAM" id="SSF53098">
    <property type="entry name" value="Ribonuclease H-like"/>
    <property type="match status" value="1"/>
</dbReference>
<dbReference type="EMBL" id="OU898284">
    <property type="protein sequence ID" value="CAG9840729.1"/>
    <property type="molecule type" value="Genomic_DNA"/>
</dbReference>
<dbReference type="SMART" id="SM00597">
    <property type="entry name" value="ZnF_TTF"/>
    <property type="match status" value="1"/>
</dbReference>
<dbReference type="InterPro" id="IPR012337">
    <property type="entry name" value="RNaseH-like_sf"/>
</dbReference>
<organism evidence="4 5">
    <name type="scientific">Diabrotica balteata</name>
    <name type="common">Banded cucumber beetle</name>
    <dbReference type="NCBI Taxonomy" id="107213"/>
    <lineage>
        <taxon>Eukaryota</taxon>
        <taxon>Metazoa</taxon>
        <taxon>Ecdysozoa</taxon>
        <taxon>Arthropoda</taxon>
        <taxon>Hexapoda</taxon>
        <taxon>Insecta</taxon>
        <taxon>Pterygota</taxon>
        <taxon>Neoptera</taxon>
        <taxon>Endopterygota</taxon>
        <taxon>Coleoptera</taxon>
        <taxon>Polyphaga</taxon>
        <taxon>Cucujiformia</taxon>
        <taxon>Chrysomeloidea</taxon>
        <taxon>Chrysomelidae</taxon>
        <taxon>Galerucinae</taxon>
        <taxon>Diabroticina</taxon>
        <taxon>Diabroticites</taxon>
        <taxon>Diabrotica</taxon>
    </lineage>
</organism>
<reference evidence="4" key="1">
    <citation type="submission" date="2022-01" db="EMBL/GenBank/DDBJ databases">
        <authorList>
            <person name="King R."/>
        </authorList>
    </citation>
    <scope>NUCLEOTIDE SEQUENCE</scope>
</reference>
<sequence length="967" mass="110592">MSKINLDGVSKLDSNEIFNWLEGFDDEQAENSDVGGNSDGEEQVEFHTRTLSTRNSLDLSPVSSTEKEPNKDEASLDPVGNNWDTGDLAEVAEVITDSDTLISRSSDPAQITINSKTIDLIITDPIVQNLNSFDFESSKRVYDGSQSRYASKKIFFSKLRNGEKVRREWLLYSVSKKCVFCLPCMLFNEDRTKSFVKGFNDWKNVNRIEMHESSEEHLNNTKTFVTRSNSLGKIDTGIHRQFLDEKKYWIEILRRVLSTIKFLASRGLAFRGTTEKFGKNDNGNYLGLLELIAQFDPFLDNHIQKFGNPGRGNVSYLSSTICNEFIHVIARHIRDFISFEAKTAKYFSICVDSTPDVSHSDQLTFILRYVLCDGSPTERFITFISNIGHKTVDMETAVLKILTELKLDLQDCRGQSYDNASNMSGQYSGLQALIKKRNSLALFIPCAAHSLNLVGTCAAECCNMATSFFMFVEEVYNFFSASTHRWQIMIRELSNVSNARVPKKLSVTRWSARADSCKAITLGFSAFKNALILIANDVTQPNKSRAEANGLKSRFEELEMGILLQLWTDILTEFDKVSKSLQARDVDVSLAVNLYTSLVGFIAQQRERFSYYEECGKALTNSLKYKFDNRRKKGRKMHFGENKEDNIAEELKRRQSAYVDISDMFGFLYLGSYSDNDIKIKANILQEHYPNDLDLSLGDECIRFKYFLGEIFSDIISPRDMLQFIREKKITSSFPNIDVDLRIFLSMAVTNCSGERSFSTLERKYIVEIEMQGPSTSKAQDRQADLLHWTSEESRTGTEQDQPEVLEILIPNQEVSFVSPHCSSPKHQDNKQCDPDSIIGPDDWSAYAPKMLKKKKAEPLRLGPKKNLTNSVANWGKAKVAYIADQASSLQQESNKKLQIMKIESDRRLEIMEDQKKQQQKEHEIRVELMEKEHKKRIEIMKEELEKVKNEIDIMKAESKRRIELMK</sequence>
<keyword evidence="1" id="KW-0175">Coiled coil</keyword>